<reference evidence="2" key="1">
    <citation type="submission" date="2013-03" db="EMBL/GenBank/DDBJ databases">
        <authorList>
            <person name="Harkins D.M."/>
            <person name="Durkin A.S."/>
            <person name="Brinkac L.M."/>
            <person name="Haft D.H."/>
            <person name="Selengut J.D."/>
            <person name="Sanka R."/>
            <person name="DePew J."/>
            <person name="Purushe J."/>
            <person name="Hartskeerl R.A."/>
            <person name="Ahmed A."/>
            <person name="van der Linden H."/>
            <person name="Goris M.G.A."/>
            <person name="Vinetz J.M."/>
            <person name="Sutton G.G."/>
            <person name="Nierman W.C."/>
            <person name="Fouts D.E."/>
        </authorList>
    </citation>
    <scope>NUCLEOTIDE SEQUENCE [LARGE SCALE GENOMIC DNA]</scope>
    <source>
        <strain evidence="2">ICFT</strain>
    </source>
</reference>
<sequence>MIFSFTGYRTILWILLAGVVGIVVYTVIFNLQTPKAYFHGSRRGNTLFFEYDHDYTSNSFDEIRIEYEGEEGQQIVPIIKHDENVKNIQEAGEFVIENFHANVKSINVIYALQYDRFTAPCILNQEETIFID</sequence>
<dbReference type="Proteomes" id="UP000012313">
    <property type="component" value="Unassembled WGS sequence"/>
</dbReference>
<proteinExistence type="predicted"/>
<feature type="transmembrane region" description="Helical" evidence="1">
    <location>
        <begin position="12"/>
        <end position="33"/>
    </location>
</feature>
<comment type="caution">
    <text evidence="2">The sequence shown here is derived from an EMBL/GenBank/DDBJ whole genome shotgun (WGS) entry which is preliminary data.</text>
</comment>
<dbReference type="AlphaFoldDB" id="N1WC83"/>
<gene>
    <name evidence="2" type="ORF">LEP1GSC060_2677</name>
</gene>
<organism evidence="2 3">
    <name type="scientific">Leptospira weilii serovar Ranarum str. ICFT</name>
    <dbReference type="NCBI Taxonomy" id="1218598"/>
    <lineage>
        <taxon>Bacteria</taxon>
        <taxon>Pseudomonadati</taxon>
        <taxon>Spirochaetota</taxon>
        <taxon>Spirochaetia</taxon>
        <taxon>Leptospirales</taxon>
        <taxon>Leptospiraceae</taxon>
        <taxon>Leptospira</taxon>
    </lineage>
</organism>
<keyword evidence="1" id="KW-1133">Transmembrane helix</keyword>
<protein>
    <submittedName>
        <fullName evidence="2">Uncharacterized protein</fullName>
    </submittedName>
</protein>
<accession>N1WC83</accession>
<keyword evidence="1" id="KW-0812">Transmembrane</keyword>
<evidence type="ECO:0000256" key="1">
    <source>
        <dbReference type="SAM" id="Phobius"/>
    </source>
</evidence>
<evidence type="ECO:0000313" key="2">
    <source>
        <dbReference type="EMBL" id="EMY77881.1"/>
    </source>
</evidence>
<dbReference type="STRING" id="1218598.LEP1GSC060_2677"/>
<evidence type="ECO:0000313" key="3">
    <source>
        <dbReference type="Proteomes" id="UP000012313"/>
    </source>
</evidence>
<keyword evidence="1" id="KW-0472">Membrane</keyword>
<keyword evidence="3" id="KW-1185">Reference proteome</keyword>
<dbReference type="EMBL" id="AOHC02000029">
    <property type="protein sequence ID" value="EMY77881.1"/>
    <property type="molecule type" value="Genomic_DNA"/>
</dbReference>
<name>N1WC83_9LEPT</name>